<evidence type="ECO:0000313" key="1">
    <source>
        <dbReference type="EMBL" id="GAX81035.1"/>
    </source>
</evidence>
<dbReference type="InterPro" id="IPR036770">
    <property type="entry name" value="Ankyrin_rpt-contain_sf"/>
</dbReference>
<reference evidence="1 2" key="1">
    <citation type="submission" date="2017-08" db="EMBL/GenBank/DDBJ databases">
        <title>Acidophilic green algal genome provides insights into adaptation to an acidic environment.</title>
        <authorList>
            <person name="Hirooka S."/>
            <person name="Hirose Y."/>
            <person name="Kanesaki Y."/>
            <person name="Higuchi S."/>
            <person name="Fujiwara T."/>
            <person name="Onuma R."/>
            <person name="Era A."/>
            <person name="Ohbayashi R."/>
            <person name="Uzuka A."/>
            <person name="Nozaki H."/>
            <person name="Yoshikawa H."/>
            <person name="Miyagishima S.Y."/>
        </authorList>
    </citation>
    <scope>NUCLEOTIDE SEQUENCE [LARGE SCALE GENOMIC DNA]</scope>
    <source>
        <strain evidence="1 2">NIES-2499</strain>
    </source>
</reference>
<organism evidence="1 2">
    <name type="scientific">Chlamydomonas eustigma</name>
    <dbReference type="NCBI Taxonomy" id="1157962"/>
    <lineage>
        <taxon>Eukaryota</taxon>
        <taxon>Viridiplantae</taxon>
        <taxon>Chlorophyta</taxon>
        <taxon>core chlorophytes</taxon>
        <taxon>Chlorophyceae</taxon>
        <taxon>CS clade</taxon>
        <taxon>Chlamydomonadales</taxon>
        <taxon>Chlamydomonadaceae</taxon>
        <taxon>Chlamydomonas</taxon>
    </lineage>
</organism>
<dbReference type="InterPro" id="IPR002110">
    <property type="entry name" value="Ankyrin_rpt"/>
</dbReference>
<name>A0A250XD87_9CHLO</name>
<keyword evidence="2" id="KW-1185">Reference proteome</keyword>
<dbReference type="AlphaFoldDB" id="A0A250XD87"/>
<comment type="caution">
    <text evidence="1">The sequence shown here is derived from an EMBL/GenBank/DDBJ whole genome shotgun (WGS) entry which is preliminary data.</text>
</comment>
<dbReference type="Proteomes" id="UP000232323">
    <property type="component" value="Unassembled WGS sequence"/>
</dbReference>
<sequence length="368" mass="39192">MLQRQSGSCQINSEAKSLEVKQEKSLCDPHDIGGKNGKRHTHSLTPFEHGSDSIACLLQGQQTGDITLNMIFPCQYFSSRCTCISCRALDWMYCLSEPSTREHYSSQLVGQPLYSMACTTLAAAARHGNSGMVTSLLNMLLSDHELEGRIEMGKEAENAPSRLREASSSTISQKDDMHLGLTAGFRAGISLSVGRRLSDTIITAFHGALLHGHEMIALQLFKMSVLGLYQQSTSRGGLTGSAWVAGDDALRSGHGGAGAGNGGMSCDERAGMLLAAAVRGRCLRILELLLLPLPEGAGLDVAACDHRAVRAAAALGDIDLVAYLVDMWGADAAARGEEALHAAIRRGDKSMACFLMGKRPASLQNSNS</sequence>
<dbReference type="EMBL" id="BEGY01000059">
    <property type="protein sequence ID" value="GAX81035.1"/>
    <property type="molecule type" value="Genomic_DNA"/>
</dbReference>
<protein>
    <submittedName>
        <fullName evidence="1">Uncharacterized protein</fullName>
    </submittedName>
</protein>
<dbReference type="Pfam" id="PF13637">
    <property type="entry name" value="Ank_4"/>
    <property type="match status" value="1"/>
</dbReference>
<dbReference type="SUPFAM" id="SSF48403">
    <property type="entry name" value="Ankyrin repeat"/>
    <property type="match status" value="1"/>
</dbReference>
<evidence type="ECO:0000313" key="2">
    <source>
        <dbReference type="Proteomes" id="UP000232323"/>
    </source>
</evidence>
<accession>A0A250XD87</accession>
<gene>
    <name evidence="1" type="ORF">CEUSTIGMA_g8470.t1</name>
</gene>
<dbReference type="Gene3D" id="1.25.40.20">
    <property type="entry name" value="Ankyrin repeat-containing domain"/>
    <property type="match status" value="1"/>
</dbReference>
<proteinExistence type="predicted"/>